<sequence>MDIKADNSKVYHNVDALTLVQCNVTGNDQKRMSLCWTN</sequence>
<proteinExistence type="predicted"/>
<gene>
    <name evidence="1" type="ORF">GARC_2524</name>
</gene>
<organism evidence="1 2">
    <name type="scientific">Paraglaciecola arctica BSs20135</name>
    <dbReference type="NCBI Taxonomy" id="493475"/>
    <lineage>
        <taxon>Bacteria</taxon>
        <taxon>Pseudomonadati</taxon>
        <taxon>Pseudomonadota</taxon>
        <taxon>Gammaproteobacteria</taxon>
        <taxon>Alteromonadales</taxon>
        <taxon>Alteromonadaceae</taxon>
        <taxon>Paraglaciecola</taxon>
    </lineage>
</organism>
<evidence type="ECO:0000313" key="2">
    <source>
        <dbReference type="Proteomes" id="UP000006327"/>
    </source>
</evidence>
<name>K6Z7S0_9ALTE</name>
<keyword evidence="2" id="KW-1185">Reference proteome</keyword>
<dbReference type="EMBL" id="BAEO01000031">
    <property type="protein sequence ID" value="GAC19490.1"/>
    <property type="molecule type" value="Genomic_DNA"/>
</dbReference>
<protein>
    <submittedName>
        <fullName evidence="1">Uncharacterized protein</fullName>
    </submittedName>
</protein>
<dbReference type="Proteomes" id="UP000006327">
    <property type="component" value="Unassembled WGS sequence"/>
</dbReference>
<reference evidence="1 2" key="1">
    <citation type="journal article" date="2017" name="Antonie Van Leeuwenhoek">
        <title>Rhizobium rhizosphaerae sp. nov., a novel species isolated from rice rhizosphere.</title>
        <authorList>
            <person name="Zhao J.J."/>
            <person name="Zhang J."/>
            <person name="Zhang R.J."/>
            <person name="Zhang C.W."/>
            <person name="Yin H.Q."/>
            <person name="Zhang X.X."/>
        </authorList>
    </citation>
    <scope>NUCLEOTIDE SEQUENCE [LARGE SCALE GENOMIC DNA]</scope>
    <source>
        <strain evidence="1 2">BSs20135</strain>
    </source>
</reference>
<accession>K6Z7S0</accession>
<evidence type="ECO:0000313" key="1">
    <source>
        <dbReference type="EMBL" id="GAC19490.1"/>
    </source>
</evidence>
<comment type="caution">
    <text evidence="1">The sequence shown here is derived from an EMBL/GenBank/DDBJ whole genome shotgun (WGS) entry which is preliminary data.</text>
</comment>
<dbReference type="AlphaFoldDB" id="K6Z7S0"/>